<feature type="chain" id="PRO_5046948741" evidence="2">
    <location>
        <begin position="22"/>
        <end position="542"/>
    </location>
</feature>
<reference evidence="4 5" key="1">
    <citation type="submission" date="2024-09" db="EMBL/GenBank/DDBJ databases">
        <authorList>
            <person name="Sun Q."/>
            <person name="Mori K."/>
        </authorList>
    </citation>
    <scope>NUCLEOTIDE SEQUENCE [LARGE SCALE GENOMIC DNA]</scope>
    <source>
        <strain evidence="4 5">NCAIM B.02481</strain>
    </source>
</reference>
<keyword evidence="5" id="KW-1185">Reference proteome</keyword>
<sequence length="542" mass="58380">MKKITLLILTLSLGYFTQAQYLTEGFESGTIPPAGWTHNQTNANETWTISTTNPNTGTNSAQVAYDAALGLQDETLTSPVIDLSSATNPQLVFYVNMSYYWGVTPFDNYDAIVSVFDGTTTTQIWTEADLGTFTSYEWYEITLDLSAYAGNSNVQLLFNYYGSDGASLDIDDILVEEAPTCNVPEGFTAGSVTTTSFELNWTDINPGTPTWEIEWGANGFTQGGGTTVSGLTSPTYTFSPLTANTTYDFYIRTNCGGSEGDSQWVGPISFTSAYDCSTYGLPYSEDWASSNAYFSCYTTEDSNVDDESWSFNTGINDLDGDGTFDNFANVFPSGAGIAKDDWLFTPAISGTMGAEYSVTVIYNSVDVHGTANESFNLVIADTPSSTAVTQSTIGTYTGITQSGAYGDTGGNDLITQAYSSTATYTAPADGDFYVGIHANTSAANSDVFFVLGIQITETLSVNDFDRNNFTYNYNKDLEVLNIESSNSPFDGIEIYSLLGQQVISKSLSTSSESINVSSLNDGVYLAKVNIGGNSKTIKFVKN</sequence>
<proteinExistence type="predicted"/>
<dbReference type="NCBIfam" id="TIGR04183">
    <property type="entry name" value="Por_Secre_tail"/>
    <property type="match status" value="1"/>
</dbReference>
<evidence type="ECO:0000259" key="3">
    <source>
        <dbReference type="PROSITE" id="PS50853"/>
    </source>
</evidence>
<evidence type="ECO:0000256" key="2">
    <source>
        <dbReference type="SAM" id="SignalP"/>
    </source>
</evidence>
<gene>
    <name evidence="4" type="ORF">ACFFGA_00350</name>
</gene>
<feature type="domain" description="Fibronectin type-III" evidence="3">
    <location>
        <begin position="183"/>
        <end position="275"/>
    </location>
</feature>
<feature type="signal peptide" evidence="2">
    <location>
        <begin position="1"/>
        <end position="21"/>
    </location>
</feature>
<dbReference type="EMBL" id="JBHLTQ010000001">
    <property type="protein sequence ID" value="MFC0602989.1"/>
    <property type="molecule type" value="Genomic_DNA"/>
</dbReference>
<dbReference type="InterPro" id="IPR013320">
    <property type="entry name" value="ConA-like_dom_sf"/>
</dbReference>
<dbReference type="InterPro" id="IPR026444">
    <property type="entry name" value="Secre_tail"/>
</dbReference>
<evidence type="ECO:0000256" key="1">
    <source>
        <dbReference type="ARBA" id="ARBA00022729"/>
    </source>
</evidence>
<protein>
    <submittedName>
        <fullName evidence="4">T9SS type A sorting domain-containing protein</fullName>
    </submittedName>
</protein>
<evidence type="ECO:0000313" key="4">
    <source>
        <dbReference type="EMBL" id="MFC0602989.1"/>
    </source>
</evidence>
<organism evidence="4 5">
    <name type="scientific">Winogradskyella pulchriflava</name>
    <dbReference type="NCBI Taxonomy" id="1110688"/>
    <lineage>
        <taxon>Bacteria</taxon>
        <taxon>Pseudomonadati</taxon>
        <taxon>Bacteroidota</taxon>
        <taxon>Flavobacteriia</taxon>
        <taxon>Flavobacteriales</taxon>
        <taxon>Flavobacteriaceae</taxon>
        <taxon>Winogradskyella</taxon>
    </lineage>
</organism>
<evidence type="ECO:0000313" key="5">
    <source>
        <dbReference type="Proteomes" id="UP001589832"/>
    </source>
</evidence>
<dbReference type="Pfam" id="PF18962">
    <property type="entry name" value="Por_Secre_tail"/>
    <property type="match status" value="1"/>
</dbReference>
<dbReference type="CDD" id="cd00063">
    <property type="entry name" value="FN3"/>
    <property type="match status" value="1"/>
</dbReference>
<name>A0ABV6Q404_9FLAO</name>
<dbReference type="Pfam" id="PF00041">
    <property type="entry name" value="fn3"/>
    <property type="match status" value="1"/>
</dbReference>
<dbReference type="InterPro" id="IPR036116">
    <property type="entry name" value="FN3_sf"/>
</dbReference>
<dbReference type="PROSITE" id="PS50853">
    <property type="entry name" value="FN3"/>
    <property type="match status" value="1"/>
</dbReference>
<accession>A0ABV6Q404</accession>
<dbReference type="SUPFAM" id="SSF49899">
    <property type="entry name" value="Concanavalin A-like lectins/glucanases"/>
    <property type="match status" value="1"/>
</dbReference>
<dbReference type="InterPro" id="IPR013783">
    <property type="entry name" value="Ig-like_fold"/>
</dbReference>
<dbReference type="RefSeq" id="WP_386058010.1">
    <property type="nucleotide sequence ID" value="NZ_JBHLTQ010000001.1"/>
</dbReference>
<comment type="caution">
    <text evidence="4">The sequence shown here is derived from an EMBL/GenBank/DDBJ whole genome shotgun (WGS) entry which is preliminary data.</text>
</comment>
<dbReference type="Gene3D" id="2.60.120.260">
    <property type="entry name" value="Galactose-binding domain-like"/>
    <property type="match status" value="1"/>
</dbReference>
<dbReference type="Gene3D" id="2.60.40.10">
    <property type="entry name" value="Immunoglobulins"/>
    <property type="match status" value="1"/>
</dbReference>
<dbReference type="SUPFAM" id="SSF49265">
    <property type="entry name" value="Fibronectin type III"/>
    <property type="match status" value="1"/>
</dbReference>
<keyword evidence="1 2" id="KW-0732">Signal</keyword>
<dbReference type="SMART" id="SM00060">
    <property type="entry name" value="FN3"/>
    <property type="match status" value="1"/>
</dbReference>
<dbReference type="InterPro" id="IPR003961">
    <property type="entry name" value="FN3_dom"/>
</dbReference>
<dbReference type="Proteomes" id="UP001589832">
    <property type="component" value="Unassembled WGS sequence"/>
</dbReference>